<feature type="transmembrane region" description="Helical" evidence="1">
    <location>
        <begin position="54"/>
        <end position="81"/>
    </location>
</feature>
<keyword evidence="1" id="KW-1133">Transmembrane helix</keyword>
<feature type="transmembrane region" description="Helical" evidence="1">
    <location>
        <begin position="16"/>
        <end position="34"/>
    </location>
</feature>
<dbReference type="HOGENOM" id="CLU_156795_0_0_1"/>
<organism evidence="2 3">
    <name type="scientific">Drosophila erecta</name>
    <name type="common">Fruit fly</name>
    <dbReference type="NCBI Taxonomy" id="7220"/>
    <lineage>
        <taxon>Eukaryota</taxon>
        <taxon>Metazoa</taxon>
        <taxon>Ecdysozoa</taxon>
        <taxon>Arthropoda</taxon>
        <taxon>Hexapoda</taxon>
        <taxon>Insecta</taxon>
        <taxon>Pterygota</taxon>
        <taxon>Neoptera</taxon>
        <taxon>Endopterygota</taxon>
        <taxon>Diptera</taxon>
        <taxon>Brachycera</taxon>
        <taxon>Muscomorpha</taxon>
        <taxon>Ephydroidea</taxon>
        <taxon>Drosophilidae</taxon>
        <taxon>Drosophila</taxon>
        <taxon>Sophophora</taxon>
    </lineage>
</organism>
<dbReference type="OMA" id="QVRHRIY"/>
<dbReference type="AlphaFoldDB" id="B3NHX4"/>
<dbReference type="Proteomes" id="UP000008711">
    <property type="component" value="Unassembled WGS sequence"/>
</dbReference>
<reference evidence="2 3" key="2">
    <citation type="journal article" date="2008" name="Bioinformatics">
        <title>Assembly reconciliation.</title>
        <authorList>
            <person name="Zimin A.V."/>
            <person name="Smith D.R."/>
            <person name="Sutton G."/>
            <person name="Yorke J.A."/>
        </authorList>
    </citation>
    <scope>NUCLEOTIDE SEQUENCE [LARGE SCALE GENOMIC DNA]</scope>
    <source>
        <strain evidence="2 3">TSC#14021-0224.01</strain>
    </source>
</reference>
<sequence>MSLDHTNWLLSRLAHFYYSIYFYVSLFSLGYCLVLHQVRKRIYQMDLSWERVLLVYGCTGALILMLTLIVYYAWVAIGLIWRQYCVHSRASKRTRYLFHLYRG</sequence>
<evidence type="ECO:0000256" key="1">
    <source>
        <dbReference type="SAM" id="Phobius"/>
    </source>
</evidence>
<keyword evidence="3" id="KW-1185">Reference proteome</keyword>
<keyword evidence="1" id="KW-0812">Transmembrane</keyword>
<name>B3NHX4_DROER</name>
<reference evidence="2 3" key="1">
    <citation type="journal article" date="2007" name="Nature">
        <title>Evolution of genes and genomes on the Drosophila phylogeny.</title>
        <authorList>
            <consortium name="Drosophila 12 Genomes Consortium"/>
            <person name="Clark A.G."/>
            <person name="Eisen M.B."/>
            <person name="Smith D.R."/>
            <person name="Bergman C.M."/>
            <person name="Oliver B."/>
            <person name="Markow T.A."/>
            <person name="Kaufman T.C."/>
            <person name="Kellis M."/>
            <person name="Gelbart W."/>
            <person name="Iyer V.N."/>
            <person name="Pollard D.A."/>
            <person name="Sackton T.B."/>
            <person name="Larracuente A.M."/>
            <person name="Singh N.D."/>
            <person name="Abad J.P."/>
            <person name="Abt D.N."/>
            <person name="Adryan B."/>
            <person name="Aguade M."/>
            <person name="Akashi H."/>
            <person name="Anderson W.W."/>
            <person name="Aquadro C.F."/>
            <person name="Ardell D.H."/>
            <person name="Arguello R."/>
            <person name="Artieri C.G."/>
            <person name="Barbash D.A."/>
            <person name="Barker D."/>
            <person name="Barsanti P."/>
            <person name="Batterham P."/>
            <person name="Batzoglou S."/>
            <person name="Begun D."/>
            <person name="Bhutkar A."/>
            <person name="Blanco E."/>
            <person name="Bosak S.A."/>
            <person name="Bradley R.K."/>
            <person name="Brand A.D."/>
            <person name="Brent M.R."/>
            <person name="Brooks A.N."/>
            <person name="Brown R.H."/>
            <person name="Butlin R.K."/>
            <person name="Caggese C."/>
            <person name="Calvi B.R."/>
            <person name="Bernardo de Carvalho A."/>
            <person name="Caspi A."/>
            <person name="Castrezana S."/>
            <person name="Celniker S.E."/>
            <person name="Chang J.L."/>
            <person name="Chapple C."/>
            <person name="Chatterji S."/>
            <person name="Chinwalla A."/>
            <person name="Civetta A."/>
            <person name="Clifton S.W."/>
            <person name="Comeron J.M."/>
            <person name="Costello J.C."/>
            <person name="Coyne J.A."/>
            <person name="Daub J."/>
            <person name="David R.G."/>
            <person name="Delcher A.L."/>
            <person name="Delehaunty K."/>
            <person name="Do C.B."/>
            <person name="Ebling H."/>
            <person name="Edwards K."/>
            <person name="Eickbush T."/>
            <person name="Evans J.D."/>
            <person name="Filipski A."/>
            <person name="Findeiss S."/>
            <person name="Freyhult E."/>
            <person name="Fulton L."/>
            <person name="Fulton R."/>
            <person name="Garcia A.C."/>
            <person name="Gardiner A."/>
            <person name="Garfield D.A."/>
            <person name="Garvin B.E."/>
            <person name="Gibson G."/>
            <person name="Gilbert D."/>
            <person name="Gnerre S."/>
            <person name="Godfrey J."/>
            <person name="Good R."/>
            <person name="Gotea V."/>
            <person name="Gravely B."/>
            <person name="Greenberg A.J."/>
            <person name="Griffiths-Jones S."/>
            <person name="Gross S."/>
            <person name="Guigo R."/>
            <person name="Gustafson E.A."/>
            <person name="Haerty W."/>
            <person name="Hahn M.W."/>
            <person name="Halligan D.L."/>
            <person name="Halpern A.L."/>
            <person name="Halter G.M."/>
            <person name="Han M.V."/>
            <person name="Heger A."/>
            <person name="Hillier L."/>
            <person name="Hinrichs A.S."/>
            <person name="Holmes I."/>
            <person name="Hoskins R.A."/>
            <person name="Hubisz M.J."/>
            <person name="Hultmark D."/>
            <person name="Huntley M.A."/>
            <person name="Jaffe D.B."/>
            <person name="Jagadeeshan S."/>
            <person name="Jeck W.R."/>
            <person name="Johnson J."/>
            <person name="Jones C.D."/>
            <person name="Jordan W.C."/>
            <person name="Karpen G.H."/>
            <person name="Kataoka E."/>
            <person name="Keightley P.D."/>
            <person name="Kheradpour P."/>
            <person name="Kirkness E.F."/>
            <person name="Koerich L.B."/>
            <person name="Kristiansen K."/>
            <person name="Kudrna D."/>
            <person name="Kulathinal R.J."/>
            <person name="Kumar S."/>
            <person name="Kwok R."/>
            <person name="Lander E."/>
            <person name="Langley C.H."/>
            <person name="Lapoint R."/>
            <person name="Lazzaro B.P."/>
            <person name="Lee S.J."/>
            <person name="Levesque L."/>
            <person name="Li R."/>
            <person name="Lin C.F."/>
            <person name="Lin M.F."/>
            <person name="Lindblad-Toh K."/>
            <person name="Llopart A."/>
            <person name="Long M."/>
            <person name="Low L."/>
            <person name="Lozovsky E."/>
            <person name="Lu J."/>
            <person name="Luo M."/>
            <person name="Machado C.A."/>
            <person name="Makalowski W."/>
            <person name="Marzo M."/>
            <person name="Matsuda M."/>
            <person name="Matzkin L."/>
            <person name="McAllister B."/>
            <person name="McBride C.S."/>
            <person name="McKernan B."/>
            <person name="McKernan K."/>
            <person name="Mendez-Lago M."/>
            <person name="Minx P."/>
            <person name="Mollenhauer M.U."/>
            <person name="Montooth K."/>
            <person name="Mount S.M."/>
            <person name="Mu X."/>
            <person name="Myers E."/>
            <person name="Negre B."/>
            <person name="Newfeld S."/>
            <person name="Nielsen R."/>
            <person name="Noor M.A."/>
            <person name="O'Grady P."/>
            <person name="Pachter L."/>
            <person name="Papaceit M."/>
            <person name="Parisi M.J."/>
            <person name="Parisi M."/>
            <person name="Parts L."/>
            <person name="Pedersen J.S."/>
            <person name="Pesole G."/>
            <person name="Phillippy A.M."/>
            <person name="Ponting C.P."/>
            <person name="Pop M."/>
            <person name="Porcelli D."/>
            <person name="Powell J.R."/>
            <person name="Prohaska S."/>
            <person name="Pruitt K."/>
            <person name="Puig M."/>
            <person name="Quesneville H."/>
            <person name="Ram K.R."/>
            <person name="Rand D."/>
            <person name="Rasmussen M.D."/>
            <person name="Reed L.K."/>
            <person name="Reenan R."/>
            <person name="Reily A."/>
            <person name="Remington K.A."/>
            <person name="Rieger T.T."/>
            <person name="Ritchie M.G."/>
            <person name="Robin C."/>
            <person name="Rogers Y.H."/>
            <person name="Rohde C."/>
            <person name="Rozas J."/>
            <person name="Rubenfield M.J."/>
            <person name="Ruiz A."/>
            <person name="Russo S."/>
            <person name="Salzberg S.L."/>
            <person name="Sanchez-Gracia A."/>
            <person name="Saranga D.J."/>
            <person name="Sato H."/>
            <person name="Schaeffer S.W."/>
            <person name="Schatz M.C."/>
            <person name="Schlenke T."/>
            <person name="Schwartz R."/>
            <person name="Segarra C."/>
            <person name="Singh R.S."/>
            <person name="Sirot L."/>
            <person name="Sirota M."/>
            <person name="Sisneros N.B."/>
            <person name="Smith C.D."/>
            <person name="Smith T.F."/>
            <person name="Spieth J."/>
            <person name="Stage D.E."/>
            <person name="Stark A."/>
            <person name="Stephan W."/>
            <person name="Strausberg R.L."/>
            <person name="Strempel S."/>
            <person name="Sturgill D."/>
            <person name="Sutton G."/>
            <person name="Sutton G.G."/>
            <person name="Tao W."/>
            <person name="Teichmann S."/>
            <person name="Tobari Y.N."/>
            <person name="Tomimura Y."/>
            <person name="Tsolas J.M."/>
            <person name="Valente V.L."/>
            <person name="Venter E."/>
            <person name="Venter J.C."/>
            <person name="Vicario S."/>
            <person name="Vieira F.G."/>
            <person name="Vilella A.J."/>
            <person name="Villasante A."/>
            <person name="Walenz B."/>
            <person name="Wang J."/>
            <person name="Wasserman M."/>
            <person name="Watts T."/>
            <person name="Wilson D."/>
            <person name="Wilson R.K."/>
            <person name="Wing R.A."/>
            <person name="Wolfner M.F."/>
            <person name="Wong A."/>
            <person name="Wong G.K."/>
            <person name="Wu C.I."/>
            <person name="Wu G."/>
            <person name="Yamamoto D."/>
            <person name="Yang H.P."/>
            <person name="Yang S.P."/>
            <person name="Yorke J.A."/>
            <person name="Yoshida K."/>
            <person name="Zdobnov E."/>
            <person name="Zhang P."/>
            <person name="Zhang Y."/>
            <person name="Zimin A.V."/>
            <person name="Baldwin J."/>
            <person name="Abdouelleil A."/>
            <person name="Abdulkadir J."/>
            <person name="Abebe A."/>
            <person name="Abera B."/>
            <person name="Abreu J."/>
            <person name="Acer S.C."/>
            <person name="Aftuck L."/>
            <person name="Alexander A."/>
            <person name="An P."/>
            <person name="Anderson E."/>
            <person name="Anderson S."/>
            <person name="Arachi H."/>
            <person name="Azer M."/>
            <person name="Bachantsang P."/>
            <person name="Barry A."/>
            <person name="Bayul T."/>
            <person name="Berlin A."/>
            <person name="Bessette D."/>
            <person name="Bloom T."/>
            <person name="Blye J."/>
            <person name="Boguslavskiy L."/>
            <person name="Bonnet C."/>
            <person name="Boukhgalter B."/>
            <person name="Bourzgui I."/>
            <person name="Brown A."/>
            <person name="Cahill P."/>
            <person name="Channer S."/>
            <person name="Cheshatsang Y."/>
            <person name="Chuda L."/>
            <person name="Citroen M."/>
            <person name="Collymore A."/>
            <person name="Cooke P."/>
            <person name="Costello M."/>
            <person name="D'Aco K."/>
            <person name="Daza R."/>
            <person name="De Haan G."/>
            <person name="DeGray S."/>
            <person name="DeMaso C."/>
            <person name="Dhargay N."/>
            <person name="Dooley K."/>
            <person name="Dooley E."/>
            <person name="Doricent M."/>
            <person name="Dorje P."/>
            <person name="Dorjee K."/>
            <person name="Dupes A."/>
            <person name="Elong R."/>
            <person name="Falk J."/>
            <person name="Farina A."/>
            <person name="Faro S."/>
            <person name="Ferguson D."/>
            <person name="Fisher S."/>
            <person name="Foley C.D."/>
            <person name="Franke A."/>
            <person name="Friedrich D."/>
            <person name="Gadbois L."/>
            <person name="Gearin G."/>
            <person name="Gearin C.R."/>
            <person name="Giannoukos G."/>
            <person name="Goode T."/>
            <person name="Graham J."/>
            <person name="Grandbois E."/>
            <person name="Grewal S."/>
            <person name="Gyaltsen K."/>
            <person name="Hafez N."/>
            <person name="Hagos B."/>
            <person name="Hall J."/>
            <person name="Henson C."/>
            <person name="Hollinger A."/>
            <person name="Honan T."/>
            <person name="Huard M.D."/>
            <person name="Hughes L."/>
            <person name="Hurhula B."/>
            <person name="Husby M.E."/>
            <person name="Kamat A."/>
            <person name="Kanga B."/>
            <person name="Kashin S."/>
            <person name="Khazanovich D."/>
            <person name="Kisner P."/>
            <person name="Lance K."/>
            <person name="Lara M."/>
            <person name="Lee W."/>
            <person name="Lennon N."/>
            <person name="Letendre F."/>
            <person name="LeVine R."/>
            <person name="Lipovsky A."/>
            <person name="Liu X."/>
            <person name="Liu J."/>
            <person name="Liu S."/>
            <person name="Lokyitsang T."/>
            <person name="Lokyitsang Y."/>
            <person name="Lubonja R."/>
            <person name="Lui A."/>
            <person name="MacDonald P."/>
            <person name="Magnisalis V."/>
            <person name="Maru K."/>
            <person name="Matthews C."/>
            <person name="McCusker W."/>
            <person name="McDonough S."/>
            <person name="Mehta T."/>
            <person name="Meldrim J."/>
            <person name="Meneus L."/>
            <person name="Mihai O."/>
            <person name="Mihalev A."/>
            <person name="Mihova T."/>
            <person name="Mittelman R."/>
            <person name="Mlenga V."/>
            <person name="Montmayeur A."/>
            <person name="Mulrain L."/>
            <person name="Navidi A."/>
            <person name="Naylor J."/>
            <person name="Negash T."/>
            <person name="Nguyen T."/>
            <person name="Nguyen N."/>
            <person name="Nicol R."/>
            <person name="Norbu C."/>
            <person name="Norbu N."/>
            <person name="Novod N."/>
            <person name="O'Neill B."/>
            <person name="Osman S."/>
            <person name="Markiewicz E."/>
            <person name="Oyono O.L."/>
            <person name="Patti C."/>
            <person name="Phunkhang P."/>
            <person name="Pierre F."/>
            <person name="Priest M."/>
            <person name="Raghuraman S."/>
            <person name="Rege F."/>
            <person name="Reyes R."/>
            <person name="Rise C."/>
            <person name="Rogov P."/>
            <person name="Ross K."/>
            <person name="Ryan E."/>
            <person name="Settipalli S."/>
            <person name="Shea T."/>
            <person name="Sherpa N."/>
            <person name="Shi L."/>
            <person name="Shih D."/>
            <person name="Sparrow T."/>
            <person name="Spaulding J."/>
            <person name="Stalker J."/>
            <person name="Stange-Thomann N."/>
            <person name="Stavropoulos S."/>
            <person name="Stone C."/>
            <person name="Strader C."/>
            <person name="Tesfaye S."/>
            <person name="Thomson T."/>
            <person name="Thoulutsang Y."/>
            <person name="Thoulutsang D."/>
            <person name="Topham K."/>
            <person name="Topping I."/>
            <person name="Tsamla T."/>
            <person name="Vassiliev H."/>
            <person name="Vo A."/>
            <person name="Wangchuk T."/>
            <person name="Wangdi T."/>
            <person name="Weiand M."/>
            <person name="Wilkinson J."/>
            <person name="Wilson A."/>
            <person name="Yadav S."/>
            <person name="Young G."/>
            <person name="Yu Q."/>
            <person name="Zembek L."/>
            <person name="Zhong D."/>
            <person name="Zimmer A."/>
            <person name="Zwirko Z."/>
            <person name="Jaffe D.B."/>
            <person name="Alvarez P."/>
            <person name="Brockman W."/>
            <person name="Butler J."/>
            <person name="Chin C."/>
            <person name="Gnerre S."/>
            <person name="Grabherr M."/>
            <person name="Kleber M."/>
            <person name="Mauceli E."/>
            <person name="MacCallum I."/>
        </authorList>
    </citation>
    <scope>NUCLEOTIDE SEQUENCE [LARGE SCALE GENOMIC DNA]</scope>
    <source>
        <strain evidence="2 3">TSC#14021-0224.01</strain>
    </source>
</reference>
<dbReference type="OrthoDB" id="7823780at2759"/>
<gene>
    <name evidence="2" type="primary">Dere\GG13608</name>
    <name evidence="2" type="synonym">dere_GLEANR_13858</name>
    <name evidence="2" type="synonym">GG13608</name>
    <name evidence="2" type="ORF">Dere_GG13608</name>
</gene>
<evidence type="ECO:0000313" key="2">
    <source>
        <dbReference type="EMBL" id="EDV51989.1"/>
    </source>
</evidence>
<evidence type="ECO:0000313" key="3">
    <source>
        <dbReference type="Proteomes" id="UP000008711"/>
    </source>
</evidence>
<accession>B3NHX4</accession>
<keyword evidence="1" id="KW-0472">Membrane</keyword>
<dbReference type="PhylomeDB" id="B3NHX4"/>
<dbReference type="KEGG" id="der:6543665"/>
<dbReference type="EMBL" id="CH954178">
    <property type="protein sequence ID" value="EDV51989.1"/>
    <property type="molecule type" value="Genomic_DNA"/>
</dbReference>
<proteinExistence type="predicted"/>
<protein>
    <submittedName>
        <fullName evidence="2">Uncharacterized protein</fullName>
    </submittedName>
</protein>